<feature type="region of interest" description="Disordered" evidence="1">
    <location>
        <begin position="20"/>
        <end position="39"/>
    </location>
</feature>
<dbReference type="Proteomes" id="UP000237481">
    <property type="component" value="Unassembled WGS sequence"/>
</dbReference>
<gene>
    <name evidence="2" type="ORF">TPAR_00629</name>
</gene>
<sequence length="667" mass="72952">MPAQPQRALETRRASMACLGLESTSPARRRRSSKTRLPPSPRRTCCLVILLYTHLALIQSSRSCPARQTAVVPVSLDPAPADSTTRRRQRVQHAVVGIAILPCPALLVGKKTASPLLEIRTPLGVALPPLSLASRPSAAYQHGQAHHRGSVFANPTISYLDASIEARDMASHPPCSDRELVGSDDLQASYPSPVPEDLQGSLDLSLGDGTGLPFQECHQIPAVPTIELGQHFGVSGYGLARGGSGNTQLSVGHGTNTSPLPRPLSPVYSTVQSPSMASEMIHDGGRSPSPASDTAMLYPGMGLQVDSRQLSRPLHLRSHEYVSLADISPAPSLRYGSQSAPVAYGGFEYQQSHPRNHGSSSPDRDDSIGHGWVPPGANNIQGAQSLFMAIDYVRDGLAHQNPAFPQCRDSRTPPERSIRCSDCNSSFQSEARLTEHLKSAQCKPYACLFWFACCQSRFKHKNEWKRHINTIHVQLECFICTKGECAELEIRPALEWCPLPPTFPRFGKVFHRKDLYKEHRGREEDRRLSPEKGKAKTKVPRAQLEKMALSARHRRIELPESMGCFVDGCREAFRDESARDESAWNSFLEHMADHVKRASGPLQPVASMGLEDVELTGFGVSAGFLAKTDNGWRLVEPLEAVKPGSKKTGPRKAHDKQVSLRGQSAGC</sequence>
<evidence type="ECO:0008006" key="4">
    <source>
        <dbReference type="Google" id="ProtNLM"/>
    </source>
</evidence>
<dbReference type="InterPro" id="IPR039970">
    <property type="entry name" value="TF_Grauzone"/>
</dbReference>
<dbReference type="PANTHER" id="PTHR23225:SF2">
    <property type="entry name" value="AT09679P-RELATED"/>
    <property type="match status" value="1"/>
</dbReference>
<accession>A0A2S4L9Q2</accession>
<dbReference type="PANTHER" id="PTHR23225">
    <property type="entry name" value="ZINC FINGER PROTEIN"/>
    <property type="match status" value="1"/>
</dbReference>
<reference evidence="2 3" key="1">
    <citation type="submission" date="2018-01" db="EMBL/GenBank/DDBJ databases">
        <title>Harnessing the power of phylogenomics to disentangle the directionality and signatures of interkingdom host jumping in the parasitic fungal genus Tolypocladium.</title>
        <authorList>
            <person name="Quandt C.A."/>
            <person name="Patterson W."/>
            <person name="Spatafora J.W."/>
        </authorList>
    </citation>
    <scope>NUCLEOTIDE SEQUENCE [LARGE SCALE GENOMIC DNA]</scope>
    <source>
        <strain evidence="2 3">NRBC 100945</strain>
    </source>
</reference>
<dbReference type="OrthoDB" id="5388486at2759"/>
<feature type="compositionally biased region" description="Basic residues" evidence="1">
    <location>
        <begin position="644"/>
        <end position="654"/>
    </location>
</feature>
<keyword evidence="3" id="KW-1185">Reference proteome</keyword>
<protein>
    <recommendedName>
        <fullName evidence="4">C2H2-type domain-containing protein</fullName>
    </recommendedName>
</protein>
<evidence type="ECO:0000313" key="2">
    <source>
        <dbReference type="EMBL" id="POR39173.1"/>
    </source>
</evidence>
<evidence type="ECO:0000313" key="3">
    <source>
        <dbReference type="Proteomes" id="UP000237481"/>
    </source>
</evidence>
<organism evidence="2 3">
    <name type="scientific">Tolypocladium paradoxum</name>
    <dbReference type="NCBI Taxonomy" id="94208"/>
    <lineage>
        <taxon>Eukaryota</taxon>
        <taxon>Fungi</taxon>
        <taxon>Dikarya</taxon>
        <taxon>Ascomycota</taxon>
        <taxon>Pezizomycotina</taxon>
        <taxon>Sordariomycetes</taxon>
        <taxon>Hypocreomycetidae</taxon>
        <taxon>Hypocreales</taxon>
        <taxon>Ophiocordycipitaceae</taxon>
        <taxon>Tolypocladium</taxon>
    </lineage>
</organism>
<dbReference type="GO" id="GO:0003700">
    <property type="term" value="F:DNA-binding transcription factor activity"/>
    <property type="evidence" value="ECO:0007669"/>
    <property type="project" value="InterPro"/>
</dbReference>
<dbReference type="AlphaFoldDB" id="A0A2S4L9Q2"/>
<proteinExistence type="predicted"/>
<dbReference type="Gene3D" id="3.30.160.60">
    <property type="entry name" value="Classic Zinc Finger"/>
    <property type="match status" value="1"/>
</dbReference>
<comment type="caution">
    <text evidence="2">The sequence shown here is derived from an EMBL/GenBank/DDBJ whole genome shotgun (WGS) entry which is preliminary data.</text>
</comment>
<feature type="region of interest" description="Disordered" evidence="1">
    <location>
        <begin position="169"/>
        <end position="197"/>
    </location>
</feature>
<dbReference type="STRING" id="94208.A0A2S4L9Q2"/>
<feature type="compositionally biased region" description="Polar residues" evidence="1">
    <location>
        <begin position="349"/>
        <end position="361"/>
    </location>
</feature>
<evidence type="ECO:0000256" key="1">
    <source>
        <dbReference type="SAM" id="MobiDB-lite"/>
    </source>
</evidence>
<feature type="compositionally biased region" description="Basic and acidic residues" evidence="1">
    <location>
        <begin position="169"/>
        <end position="181"/>
    </location>
</feature>
<dbReference type="EMBL" id="PKSG01000067">
    <property type="protein sequence ID" value="POR39173.1"/>
    <property type="molecule type" value="Genomic_DNA"/>
</dbReference>
<name>A0A2S4L9Q2_9HYPO</name>
<feature type="region of interest" description="Disordered" evidence="1">
    <location>
        <begin position="348"/>
        <end position="375"/>
    </location>
</feature>
<feature type="region of interest" description="Disordered" evidence="1">
    <location>
        <begin position="641"/>
        <end position="667"/>
    </location>
</feature>